<protein>
    <submittedName>
        <fullName evidence="1">Uncharacterized protein</fullName>
    </submittedName>
</protein>
<evidence type="ECO:0000313" key="2">
    <source>
        <dbReference type="Proteomes" id="UP000034012"/>
    </source>
</evidence>
<name>A0A837I539_9BACT</name>
<dbReference type="Proteomes" id="UP000034012">
    <property type="component" value="Unassembled WGS sequence"/>
</dbReference>
<sequence>MGDAVGDTVGVGVAVGDAVAVGVAEEVAVAVEAGDPEGVAESLLVVVGTRVCTPTIRFLMDVL</sequence>
<reference evidence="1 2" key="1">
    <citation type="journal article" date="2015" name="Nature">
        <title>rRNA introns, odd ribosomes, and small enigmatic genomes across a large radiation of phyla.</title>
        <authorList>
            <person name="Brown C.T."/>
            <person name="Hug L.A."/>
            <person name="Thomas B.C."/>
            <person name="Sharon I."/>
            <person name="Castelle C.J."/>
            <person name="Singh A."/>
            <person name="Wilkins M.J."/>
            <person name="Williams K.H."/>
            <person name="Banfield J.F."/>
        </authorList>
    </citation>
    <scope>NUCLEOTIDE SEQUENCE [LARGE SCALE GENOMIC DNA]</scope>
</reference>
<evidence type="ECO:0000313" key="1">
    <source>
        <dbReference type="EMBL" id="KKT33107.1"/>
    </source>
</evidence>
<proteinExistence type="predicted"/>
<dbReference type="AlphaFoldDB" id="A0A837I539"/>
<comment type="caution">
    <text evidence="1">The sequence shown here is derived from an EMBL/GenBank/DDBJ whole genome shotgun (WGS) entry which is preliminary data.</text>
</comment>
<organism evidence="1 2">
    <name type="scientific">Candidatus Woesebacteria bacterium GW2011_GWB1_44_11</name>
    <dbReference type="NCBI Taxonomy" id="1618579"/>
    <lineage>
        <taxon>Bacteria</taxon>
        <taxon>Candidatus Woeseibacteriota</taxon>
    </lineage>
</organism>
<accession>A0A837I539</accession>
<dbReference type="EMBL" id="LCHK01000005">
    <property type="protein sequence ID" value="KKT33107.1"/>
    <property type="molecule type" value="Genomic_DNA"/>
</dbReference>
<gene>
    <name evidence="1" type="ORF">UW20_C0005G0039</name>
</gene>